<dbReference type="GO" id="GO:0008270">
    <property type="term" value="F:zinc ion binding"/>
    <property type="evidence" value="ECO:0007669"/>
    <property type="project" value="UniProtKB-KW"/>
</dbReference>
<sequence length="473" mass="53923">MSEVLKRSVFCPKPGHEKRELEYFCKICKVAICNACALIDHDGHAKTLVEEVANERRVALKALIETMKVKLQTIKSKISNFAENVVKIQENAADVERSVQESADKMISVIEDKKKQMIIEVRKQARESLQRLDFGKLESEEEMKVTETALEIAETLLKQSPDAEIIQPNKYIDQMLQEKPEGQVDERNDPAISSSGSFLEYDFVKNRKLIDSTRNENIGTLKYFPTKTRPHLSNVSGRGISEFCRGLDANIELTTRNRKGEQCFEESDCVTVDIKDSSFPKLREESKIRVKSNRDGTYKISYCDKHWYRRSVSVKVNDSDGNIIVPDCHDKSVKIFSPNGQLLHTIGEGEITSPIHCIQYKSYLFVSDRDDHRIKMFDREGKFLNSFGSKGIGNKQFNEPCCLSVDKAGQLMICDKLNNRVQLLDIPSGKFHTKFEIKEEGKVRLGYPVSIAVLSHGRIVVSDFLNHCVRIFE</sequence>
<reference evidence="6" key="1">
    <citation type="journal article" date="2017" name="bioRxiv">
        <title>Comparative analysis of the genomes of Stylophora pistillata and Acropora digitifera provides evidence for extensive differences between species of corals.</title>
        <authorList>
            <person name="Voolstra C.R."/>
            <person name="Li Y."/>
            <person name="Liew Y.J."/>
            <person name="Baumgarten S."/>
            <person name="Zoccola D."/>
            <person name="Flot J.-F."/>
            <person name="Tambutte S."/>
            <person name="Allemand D."/>
            <person name="Aranda M."/>
        </authorList>
    </citation>
    <scope>NUCLEOTIDE SEQUENCE [LARGE SCALE GENOMIC DNA]</scope>
</reference>
<dbReference type="Pfam" id="PF00630">
    <property type="entry name" value="Filamin"/>
    <property type="match status" value="1"/>
</dbReference>
<dbReference type="PROSITE" id="PS50119">
    <property type="entry name" value="ZF_BBOX"/>
    <property type="match status" value="1"/>
</dbReference>
<dbReference type="GO" id="GO:0061630">
    <property type="term" value="F:ubiquitin protein ligase activity"/>
    <property type="evidence" value="ECO:0007669"/>
    <property type="project" value="TreeGrafter"/>
</dbReference>
<dbReference type="OrthoDB" id="342730at2759"/>
<dbReference type="EMBL" id="LSMT01000147">
    <property type="protein sequence ID" value="PFX25574.1"/>
    <property type="molecule type" value="Genomic_DNA"/>
</dbReference>
<dbReference type="SUPFAM" id="SSF101898">
    <property type="entry name" value="NHL repeat"/>
    <property type="match status" value="1"/>
</dbReference>
<protein>
    <submittedName>
        <fullName evidence="5">E3 ubiquitin-protein ligase TRIM71</fullName>
    </submittedName>
</protein>
<dbReference type="PROSITE" id="PS51125">
    <property type="entry name" value="NHL"/>
    <property type="match status" value="1"/>
</dbReference>
<dbReference type="GO" id="GO:0000209">
    <property type="term" value="P:protein polyubiquitination"/>
    <property type="evidence" value="ECO:0007669"/>
    <property type="project" value="TreeGrafter"/>
</dbReference>
<dbReference type="Pfam" id="PF01436">
    <property type="entry name" value="NHL"/>
    <property type="match status" value="1"/>
</dbReference>
<feature type="repeat" description="NHL" evidence="3">
    <location>
        <begin position="434"/>
        <end position="473"/>
    </location>
</feature>
<keyword evidence="2" id="KW-0862">Zinc</keyword>
<keyword evidence="2" id="KW-0479">Metal-binding</keyword>
<dbReference type="Gene3D" id="3.30.160.60">
    <property type="entry name" value="Classic Zinc Finger"/>
    <property type="match status" value="1"/>
</dbReference>
<evidence type="ECO:0000259" key="4">
    <source>
        <dbReference type="PROSITE" id="PS50119"/>
    </source>
</evidence>
<dbReference type="Gene3D" id="2.120.10.30">
    <property type="entry name" value="TolB, C-terminal domain"/>
    <property type="match status" value="2"/>
</dbReference>
<accession>A0A2B4S4F0</accession>
<dbReference type="STRING" id="50429.A0A2B4S4F0"/>
<feature type="domain" description="B box-type" evidence="4">
    <location>
        <begin position="6"/>
        <end position="49"/>
    </location>
</feature>
<dbReference type="InterPro" id="IPR050952">
    <property type="entry name" value="TRIM-NHL_E3_ligases"/>
</dbReference>
<dbReference type="InterPro" id="IPR017868">
    <property type="entry name" value="Filamin/ABP280_repeat-like"/>
</dbReference>
<dbReference type="InterPro" id="IPR000315">
    <property type="entry name" value="Znf_B-box"/>
</dbReference>
<evidence type="ECO:0000256" key="2">
    <source>
        <dbReference type="PROSITE-ProRule" id="PRU00024"/>
    </source>
</evidence>
<dbReference type="InterPro" id="IPR011042">
    <property type="entry name" value="6-blade_b-propeller_TolB-like"/>
</dbReference>
<keyword evidence="6" id="KW-1185">Reference proteome</keyword>
<name>A0A2B4S4F0_STYPI</name>
<comment type="caution">
    <text evidence="5">The sequence shown here is derived from an EMBL/GenBank/DDBJ whole genome shotgun (WGS) entry which is preliminary data.</text>
</comment>
<dbReference type="GO" id="GO:0043161">
    <property type="term" value="P:proteasome-mediated ubiquitin-dependent protein catabolic process"/>
    <property type="evidence" value="ECO:0007669"/>
    <property type="project" value="TreeGrafter"/>
</dbReference>
<dbReference type="InterPro" id="IPR001258">
    <property type="entry name" value="NHL_repeat"/>
</dbReference>
<evidence type="ECO:0000256" key="1">
    <source>
        <dbReference type="ARBA" id="ARBA00022737"/>
    </source>
</evidence>
<dbReference type="Pfam" id="PF00643">
    <property type="entry name" value="zf-B_box"/>
    <property type="match status" value="1"/>
</dbReference>
<dbReference type="Proteomes" id="UP000225706">
    <property type="component" value="Unassembled WGS sequence"/>
</dbReference>
<organism evidence="5 6">
    <name type="scientific">Stylophora pistillata</name>
    <name type="common">Smooth cauliflower coral</name>
    <dbReference type="NCBI Taxonomy" id="50429"/>
    <lineage>
        <taxon>Eukaryota</taxon>
        <taxon>Metazoa</taxon>
        <taxon>Cnidaria</taxon>
        <taxon>Anthozoa</taxon>
        <taxon>Hexacorallia</taxon>
        <taxon>Scleractinia</taxon>
        <taxon>Astrocoeniina</taxon>
        <taxon>Pocilloporidae</taxon>
        <taxon>Stylophora</taxon>
    </lineage>
</organism>
<dbReference type="CDD" id="cd05819">
    <property type="entry name" value="NHL"/>
    <property type="match status" value="1"/>
</dbReference>
<evidence type="ECO:0000313" key="6">
    <source>
        <dbReference type="Proteomes" id="UP000225706"/>
    </source>
</evidence>
<keyword evidence="1" id="KW-0677">Repeat</keyword>
<dbReference type="SUPFAM" id="SSF57845">
    <property type="entry name" value="B-box zinc-binding domain"/>
    <property type="match status" value="1"/>
</dbReference>
<evidence type="ECO:0000313" key="5">
    <source>
        <dbReference type="EMBL" id="PFX25574.1"/>
    </source>
</evidence>
<keyword evidence="2" id="KW-0863">Zinc-finger</keyword>
<gene>
    <name evidence="5" type="primary">trim71</name>
    <name evidence="5" type="ORF">AWC38_SpisGene9779</name>
</gene>
<dbReference type="PANTHER" id="PTHR24104:SF25">
    <property type="entry name" value="PROTEIN LIN-41"/>
    <property type="match status" value="1"/>
</dbReference>
<proteinExistence type="predicted"/>
<evidence type="ECO:0000256" key="3">
    <source>
        <dbReference type="PROSITE-ProRule" id="PRU00504"/>
    </source>
</evidence>
<dbReference type="SUPFAM" id="SSF81296">
    <property type="entry name" value="E set domains"/>
    <property type="match status" value="1"/>
</dbReference>
<dbReference type="InterPro" id="IPR014756">
    <property type="entry name" value="Ig_E-set"/>
</dbReference>
<dbReference type="AlphaFoldDB" id="A0A2B4S4F0"/>
<dbReference type="PANTHER" id="PTHR24104">
    <property type="entry name" value="E3 UBIQUITIN-PROTEIN LIGASE NHLRC1-RELATED"/>
    <property type="match status" value="1"/>
</dbReference>